<protein>
    <submittedName>
        <fullName evidence="9">Bifunctional transcriptional activator/DNA repair enzyme Ada</fullName>
    </submittedName>
</protein>
<dbReference type="InterPro" id="IPR001497">
    <property type="entry name" value="MethylDNA_cys_MeTrfase_AS"/>
</dbReference>
<reference evidence="9" key="1">
    <citation type="submission" date="2016-10" db="EMBL/GenBank/DDBJ databases">
        <title>Sequence of Gallionella enrichment culture.</title>
        <authorList>
            <person name="Poehlein A."/>
            <person name="Muehling M."/>
            <person name="Daniel R."/>
        </authorList>
    </citation>
    <scope>NUCLEOTIDE SEQUENCE</scope>
</reference>
<accession>A0A1J5QWX3</accession>
<evidence type="ECO:0000256" key="2">
    <source>
        <dbReference type="ARBA" id="ARBA00022603"/>
    </source>
</evidence>
<feature type="compositionally biased region" description="Polar residues" evidence="7">
    <location>
        <begin position="51"/>
        <end position="67"/>
    </location>
</feature>
<organism evidence="9">
    <name type="scientific">mine drainage metagenome</name>
    <dbReference type="NCBI Taxonomy" id="410659"/>
    <lineage>
        <taxon>unclassified sequences</taxon>
        <taxon>metagenomes</taxon>
        <taxon>ecological metagenomes</taxon>
    </lineage>
</organism>
<dbReference type="PANTHER" id="PTHR10815:SF13">
    <property type="entry name" value="METHYLATED-DNA--PROTEIN-CYSTEINE METHYLTRANSFERASE"/>
    <property type="match status" value="1"/>
</dbReference>
<evidence type="ECO:0000313" key="9">
    <source>
        <dbReference type="EMBL" id="OIQ80389.1"/>
    </source>
</evidence>
<dbReference type="GO" id="GO:0003908">
    <property type="term" value="F:methylated-DNA-[protein]-cysteine S-methyltransferase activity"/>
    <property type="evidence" value="ECO:0007669"/>
    <property type="project" value="UniProtKB-EC"/>
</dbReference>
<evidence type="ECO:0000256" key="4">
    <source>
        <dbReference type="ARBA" id="ARBA00022763"/>
    </source>
</evidence>
<dbReference type="PROSITE" id="PS00374">
    <property type="entry name" value="MGMT"/>
    <property type="match status" value="1"/>
</dbReference>
<comment type="catalytic activity">
    <reaction evidence="6">
        <text>a 6-O-methyl-2'-deoxyguanosine in DNA + L-cysteinyl-[protein] = S-methyl-L-cysteinyl-[protein] + a 2'-deoxyguanosine in DNA</text>
        <dbReference type="Rhea" id="RHEA:24000"/>
        <dbReference type="Rhea" id="RHEA-COMP:10131"/>
        <dbReference type="Rhea" id="RHEA-COMP:10132"/>
        <dbReference type="Rhea" id="RHEA-COMP:11367"/>
        <dbReference type="Rhea" id="RHEA-COMP:11368"/>
        <dbReference type="ChEBI" id="CHEBI:29950"/>
        <dbReference type="ChEBI" id="CHEBI:82612"/>
        <dbReference type="ChEBI" id="CHEBI:85445"/>
        <dbReference type="ChEBI" id="CHEBI:85448"/>
        <dbReference type="EC" id="2.1.1.63"/>
    </reaction>
</comment>
<evidence type="ECO:0000256" key="3">
    <source>
        <dbReference type="ARBA" id="ARBA00022679"/>
    </source>
</evidence>
<keyword evidence="3" id="KW-0808">Transferase</keyword>
<dbReference type="GO" id="GO:0032259">
    <property type="term" value="P:methylation"/>
    <property type="evidence" value="ECO:0007669"/>
    <property type="project" value="UniProtKB-KW"/>
</dbReference>
<keyword evidence="2" id="KW-0489">Methyltransferase</keyword>
<keyword evidence="5" id="KW-0234">DNA repair</keyword>
<dbReference type="Gene3D" id="1.10.10.10">
    <property type="entry name" value="Winged helix-like DNA-binding domain superfamily/Winged helix DNA-binding domain"/>
    <property type="match status" value="1"/>
</dbReference>
<dbReference type="InterPro" id="IPR014048">
    <property type="entry name" value="MethylDNA_cys_MeTrfase_DNA-bd"/>
</dbReference>
<evidence type="ECO:0000256" key="1">
    <source>
        <dbReference type="ARBA" id="ARBA00001286"/>
    </source>
</evidence>
<dbReference type="InterPro" id="IPR036217">
    <property type="entry name" value="MethylDNA_cys_MeTrfase_DNAb"/>
</dbReference>
<dbReference type="InterPro" id="IPR036388">
    <property type="entry name" value="WH-like_DNA-bd_sf"/>
</dbReference>
<dbReference type="PANTHER" id="PTHR10815">
    <property type="entry name" value="METHYLATED-DNA--PROTEIN-CYSTEINE METHYLTRANSFERASE"/>
    <property type="match status" value="1"/>
</dbReference>
<dbReference type="SUPFAM" id="SSF46767">
    <property type="entry name" value="Methylated DNA-protein cysteine methyltransferase, C-terminal domain"/>
    <property type="match status" value="1"/>
</dbReference>
<dbReference type="AlphaFoldDB" id="A0A1J5QWX3"/>
<evidence type="ECO:0000256" key="7">
    <source>
        <dbReference type="SAM" id="MobiDB-lite"/>
    </source>
</evidence>
<dbReference type="CDD" id="cd06445">
    <property type="entry name" value="ATase"/>
    <property type="match status" value="1"/>
</dbReference>
<evidence type="ECO:0000259" key="8">
    <source>
        <dbReference type="Pfam" id="PF01035"/>
    </source>
</evidence>
<name>A0A1J5QWX3_9ZZZZ</name>
<dbReference type="NCBIfam" id="TIGR00589">
    <property type="entry name" value="ogt"/>
    <property type="match status" value="1"/>
</dbReference>
<sequence>MRAVAGAVAANPLAVLIPCHRVIRDSAELAGYRWGLARKAMLIAAERDAQASRTPASPVSNSPITAA</sequence>
<evidence type="ECO:0000256" key="5">
    <source>
        <dbReference type="ARBA" id="ARBA00023204"/>
    </source>
</evidence>
<proteinExistence type="predicted"/>
<comment type="caution">
    <text evidence="9">The sequence shown here is derived from an EMBL/GenBank/DDBJ whole genome shotgun (WGS) entry which is preliminary data.</text>
</comment>
<comment type="catalytic activity">
    <reaction evidence="1">
        <text>a 4-O-methyl-thymidine in DNA + L-cysteinyl-[protein] = a thymidine in DNA + S-methyl-L-cysteinyl-[protein]</text>
        <dbReference type="Rhea" id="RHEA:53428"/>
        <dbReference type="Rhea" id="RHEA-COMP:10131"/>
        <dbReference type="Rhea" id="RHEA-COMP:10132"/>
        <dbReference type="Rhea" id="RHEA-COMP:13555"/>
        <dbReference type="Rhea" id="RHEA-COMP:13556"/>
        <dbReference type="ChEBI" id="CHEBI:29950"/>
        <dbReference type="ChEBI" id="CHEBI:82612"/>
        <dbReference type="ChEBI" id="CHEBI:137386"/>
        <dbReference type="ChEBI" id="CHEBI:137387"/>
        <dbReference type="EC" id="2.1.1.63"/>
    </reaction>
</comment>
<feature type="region of interest" description="Disordered" evidence="7">
    <location>
        <begin position="47"/>
        <end position="67"/>
    </location>
</feature>
<feature type="domain" description="Methylated-DNA-[protein]-cysteine S-methyltransferase DNA binding" evidence="8">
    <location>
        <begin position="1"/>
        <end position="47"/>
    </location>
</feature>
<gene>
    <name evidence="9" type="primary">ada_4</name>
    <name evidence="9" type="ORF">GALL_378650</name>
</gene>
<dbReference type="EMBL" id="MLJW01001068">
    <property type="protein sequence ID" value="OIQ80389.1"/>
    <property type="molecule type" value="Genomic_DNA"/>
</dbReference>
<keyword evidence="4" id="KW-0227">DNA damage</keyword>
<dbReference type="GO" id="GO:0006281">
    <property type="term" value="P:DNA repair"/>
    <property type="evidence" value="ECO:0007669"/>
    <property type="project" value="UniProtKB-KW"/>
</dbReference>
<evidence type="ECO:0000256" key="6">
    <source>
        <dbReference type="ARBA" id="ARBA00049348"/>
    </source>
</evidence>
<dbReference type="Pfam" id="PF01035">
    <property type="entry name" value="DNA_binding_1"/>
    <property type="match status" value="1"/>
</dbReference>